<sequence>MARIGVAPITASVRPMPTIVNVERCPANIISSPTIIHYNNNRRNNQSCWRSCCRSRCTSSCVHVDFMRKGPGILKLTEAILGIICQFLLLEYGSAYANRLGESYTEFLIAVSYCLISTVLLLACYLLSKNTYILIRSSIYEIAFNIVACILYFSSSSYLAYALITKLYVDYVRIPFFQVYPALTAAYILGFVAGIIHGTDGILAYRSMQSSR</sequence>
<evidence type="ECO:0000256" key="3">
    <source>
        <dbReference type="ARBA" id="ARBA00022989"/>
    </source>
</evidence>
<comment type="subcellular location">
    <subcellularLocation>
        <location evidence="1">Membrane</location>
        <topology evidence="1">Multi-pass membrane protein</topology>
    </subcellularLocation>
</comment>
<proteinExistence type="predicted"/>
<name>A0ABP1QER6_9HEXA</name>
<evidence type="ECO:0000256" key="1">
    <source>
        <dbReference type="ARBA" id="ARBA00004141"/>
    </source>
</evidence>
<feature type="transmembrane region" description="Helical" evidence="6">
    <location>
        <begin position="139"/>
        <end position="164"/>
    </location>
</feature>
<dbReference type="InterPro" id="IPR050578">
    <property type="entry name" value="MARVEL-CKLF_proteins"/>
</dbReference>
<feature type="domain" description="MARVEL" evidence="7">
    <location>
        <begin position="66"/>
        <end position="209"/>
    </location>
</feature>
<evidence type="ECO:0000256" key="5">
    <source>
        <dbReference type="PROSITE-ProRule" id="PRU00581"/>
    </source>
</evidence>
<dbReference type="Proteomes" id="UP001642540">
    <property type="component" value="Unassembled WGS sequence"/>
</dbReference>
<evidence type="ECO:0000256" key="6">
    <source>
        <dbReference type="SAM" id="Phobius"/>
    </source>
</evidence>
<reference evidence="8 9" key="1">
    <citation type="submission" date="2024-08" db="EMBL/GenBank/DDBJ databases">
        <authorList>
            <person name="Cucini C."/>
            <person name="Frati F."/>
        </authorList>
    </citation>
    <scope>NUCLEOTIDE SEQUENCE [LARGE SCALE GENOMIC DNA]</scope>
</reference>
<gene>
    <name evidence="8" type="ORF">ODALV1_LOCUS10582</name>
</gene>
<feature type="transmembrane region" description="Helical" evidence="6">
    <location>
        <begin position="76"/>
        <end position="95"/>
    </location>
</feature>
<feature type="transmembrane region" description="Helical" evidence="6">
    <location>
        <begin position="107"/>
        <end position="127"/>
    </location>
</feature>
<keyword evidence="9" id="KW-1185">Reference proteome</keyword>
<evidence type="ECO:0000259" key="7">
    <source>
        <dbReference type="PROSITE" id="PS51225"/>
    </source>
</evidence>
<comment type="caution">
    <text evidence="8">The sequence shown here is derived from an EMBL/GenBank/DDBJ whole genome shotgun (WGS) entry which is preliminary data.</text>
</comment>
<keyword evidence="2 5" id="KW-0812">Transmembrane</keyword>
<dbReference type="PANTHER" id="PTHR22776">
    <property type="entry name" value="MARVEL-CONTAINING POTENTIAL LIPID RAFT-ASSOCIATED PROTEIN"/>
    <property type="match status" value="1"/>
</dbReference>
<keyword evidence="3 6" id="KW-1133">Transmembrane helix</keyword>
<keyword evidence="4 5" id="KW-0472">Membrane</keyword>
<evidence type="ECO:0000256" key="4">
    <source>
        <dbReference type="ARBA" id="ARBA00023136"/>
    </source>
</evidence>
<organism evidence="8 9">
    <name type="scientific">Orchesella dallaii</name>
    <dbReference type="NCBI Taxonomy" id="48710"/>
    <lineage>
        <taxon>Eukaryota</taxon>
        <taxon>Metazoa</taxon>
        <taxon>Ecdysozoa</taxon>
        <taxon>Arthropoda</taxon>
        <taxon>Hexapoda</taxon>
        <taxon>Collembola</taxon>
        <taxon>Entomobryomorpha</taxon>
        <taxon>Entomobryoidea</taxon>
        <taxon>Orchesellidae</taxon>
        <taxon>Orchesellinae</taxon>
        <taxon>Orchesella</taxon>
    </lineage>
</organism>
<evidence type="ECO:0000256" key="2">
    <source>
        <dbReference type="ARBA" id="ARBA00022692"/>
    </source>
</evidence>
<dbReference type="InterPro" id="IPR008253">
    <property type="entry name" value="Marvel"/>
</dbReference>
<dbReference type="EMBL" id="CAXLJM020000033">
    <property type="protein sequence ID" value="CAL8100606.1"/>
    <property type="molecule type" value="Genomic_DNA"/>
</dbReference>
<dbReference type="PROSITE" id="PS51225">
    <property type="entry name" value="MARVEL"/>
    <property type="match status" value="1"/>
</dbReference>
<dbReference type="PANTHER" id="PTHR22776:SF39">
    <property type="entry name" value="PROTEIN SINGLES BAR"/>
    <property type="match status" value="1"/>
</dbReference>
<feature type="transmembrane region" description="Helical" evidence="6">
    <location>
        <begin position="184"/>
        <end position="205"/>
    </location>
</feature>
<evidence type="ECO:0000313" key="9">
    <source>
        <dbReference type="Proteomes" id="UP001642540"/>
    </source>
</evidence>
<dbReference type="Pfam" id="PF01284">
    <property type="entry name" value="MARVEL"/>
    <property type="match status" value="1"/>
</dbReference>
<accession>A0ABP1QER6</accession>
<evidence type="ECO:0000313" key="8">
    <source>
        <dbReference type="EMBL" id="CAL8100606.1"/>
    </source>
</evidence>
<protein>
    <recommendedName>
        <fullName evidence="7">MARVEL domain-containing protein</fullName>
    </recommendedName>
</protein>